<accession>A0AAE7MRR6</accession>
<dbReference type="Pfam" id="PF03802">
    <property type="entry name" value="CitX"/>
    <property type="match status" value="1"/>
</dbReference>
<dbReference type="AlphaFoldDB" id="A0AAE7MRR6"/>
<gene>
    <name evidence="5" type="primary">citX</name>
    <name evidence="5" type="ORF">EGM181_14900</name>
</gene>
<keyword evidence="2 5" id="KW-0808">Transferase</keyword>
<dbReference type="GO" id="GO:0051191">
    <property type="term" value="P:prosthetic group biosynthetic process"/>
    <property type="evidence" value="ECO:0007669"/>
    <property type="project" value="InterPro"/>
</dbReference>
<dbReference type="GO" id="GO:0050519">
    <property type="term" value="F:holo-citrate lyase synthase activity"/>
    <property type="evidence" value="ECO:0007669"/>
    <property type="project" value="UniProtKB-EC"/>
</dbReference>
<dbReference type="EC" id="2.7.7.61" evidence="1"/>
<proteinExistence type="predicted"/>
<evidence type="ECO:0000313" key="5">
    <source>
        <dbReference type="EMBL" id="QOG28452.1"/>
    </source>
</evidence>
<protein>
    <recommendedName>
        <fullName evidence="1">citrate lyase holo-[acyl-carrier protein] synthase</fullName>
        <ecNumber evidence="1">2.7.7.61</ecNumber>
    </recommendedName>
</protein>
<evidence type="ECO:0000256" key="4">
    <source>
        <dbReference type="ARBA" id="ARBA00048574"/>
    </source>
</evidence>
<evidence type="ECO:0000256" key="1">
    <source>
        <dbReference type="ARBA" id="ARBA00012524"/>
    </source>
</evidence>
<dbReference type="NCBIfam" id="NF002383">
    <property type="entry name" value="PRK01392.1"/>
    <property type="match status" value="1"/>
</dbReference>
<evidence type="ECO:0000313" key="6">
    <source>
        <dbReference type="Proteomes" id="UP000516696"/>
    </source>
</evidence>
<dbReference type="RefSeq" id="WP_113849241.1">
    <property type="nucleotide sequence ID" value="NZ_CP050485.1"/>
</dbReference>
<evidence type="ECO:0000256" key="3">
    <source>
        <dbReference type="ARBA" id="ARBA00022695"/>
    </source>
</evidence>
<dbReference type="EMBL" id="CP050485">
    <property type="protein sequence ID" value="QOG28452.1"/>
    <property type="molecule type" value="Genomic_DNA"/>
</dbReference>
<dbReference type="GO" id="GO:0016829">
    <property type="term" value="F:lyase activity"/>
    <property type="evidence" value="ECO:0007669"/>
    <property type="project" value="UniProtKB-KW"/>
</dbReference>
<keyword evidence="5" id="KW-0456">Lyase</keyword>
<sequence length="179" mass="20396">MGFNIFSNGIKVTMADMLQARENRTILQTKLLRANPQSVLISLTLNIPGPVKNVAILKEVFDVLYNEIIASIDEDQLCSSRFYHRKTGSELFILLFGNPAEIKHEMIKIENTNIFGRLADLDVLYLKNEKFVVTSRKDFNIDPRKCYLCGNDAKVCGRSRKHSLDEIQQAISRIILHAI</sequence>
<organism evidence="5 6">
    <name type="scientific">Enterococcus gallinarum</name>
    <dbReference type="NCBI Taxonomy" id="1353"/>
    <lineage>
        <taxon>Bacteria</taxon>
        <taxon>Bacillati</taxon>
        <taxon>Bacillota</taxon>
        <taxon>Bacilli</taxon>
        <taxon>Lactobacillales</taxon>
        <taxon>Enterococcaceae</taxon>
        <taxon>Enterococcus</taxon>
    </lineage>
</organism>
<keyword evidence="3 5" id="KW-0548">Nucleotidyltransferase</keyword>
<comment type="catalytic activity">
    <reaction evidence="4">
        <text>apo-[citrate lyase ACP] + 2'-(5''-triphospho-alpha-D-ribosyl)-3'-dephospho-CoA = holo-[citrate lyase ACP] + diphosphate</text>
        <dbReference type="Rhea" id="RHEA:16333"/>
        <dbReference type="Rhea" id="RHEA-COMP:10157"/>
        <dbReference type="Rhea" id="RHEA-COMP:10158"/>
        <dbReference type="ChEBI" id="CHEBI:29999"/>
        <dbReference type="ChEBI" id="CHEBI:33019"/>
        <dbReference type="ChEBI" id="CHEBI:61378"/>
        <dbReference type="ChEBI" id="CHEBI:82683"/>
        <dbReference type="EC" id="2.7.7.61"/>
    </reaction>
</comment>
<dbReference type="NCBIfam" id="TIGR03124">
    <property type="entry name" value="citrate_citX"/>
    <property type="match status" value="1"/>
</dbReference>
<dbReference type="Proteomes" id="UP000516696">
    <property type="component" value="Chromosome"/>
</dbReference>
<evidence type="ECO:0000256" key="2">
    <source>
        <dbReference type="ARBA" id="ARBA00022679"/>
    </source>
</evidence>
<name>A0AAE7MRR6_ENTGA</name>
<dbReference type="InterPro" id="IPR005551">
    <property type="entry name" value="CitX"/>
</dbReference>
<reference evidence="5 6" key="1">
    <citation type="submission" date="2020-03" db="EMBL/GenBank/DDBJ databases">
        <title>Characterization of ganglioside-mimicking enterococci.</title>
        <authorList>
            <person name="Patry R.T."/>
            <person name="Nothaft H."/>
            <person name="Bridger R."/>
            <person name="Shajahan A."/>
            <person name="Huynh S."/>
            <person name="Sanchez S."/>
            <person name="Azadi P."/>
            <person name="Cooper K."/>
            <person name="Miller W.G."/>
            <person name="Parker C.T."/>
            <person name="Wells L."/>
            <person name="Szymanski C.M."/>
        </authorList>
    </citation>
    <scope>NUCLEOTIDE SEQUENCE [LARGE SCALE GENOMIC DNA]</scope>
    <source>
        <strain evidence="5 6">EGM181</strain>
    </source>
</reference>